<evidence type="ECO:0000313" key="3">
    <source>
        <dbReference type="EMBL" id="GMG29676.1"/>
    </source>
</evidence>
<feature type="compositionally biased region" description="Basic residues" evidence="1">
    <location>
        <begin position="54"/>
        <end position="64"/>
    </location>
</feature>
<dbReference type="GO" id="GO:0000981">
    <property type="term" value="F:DNA-binding transcription factor activity, RNA polymerase II-specific"/>
    <property type="evidence" value="ECO:0007669"/>
    <property type="project" value="InterPro"/>
</dbReference>
<evidence type="ECO:0000313" key="4">
    <source>
        <dbReference type="Proteomes" id="UP001165063"/>
    </source>
</evidence>
<dbReference type="PROSITE" id="PS50048">
    <property type="entry name" value="ZN2_CY6_FUNGAL_2"/>
    <property type="match status" value="1"/>
</dbReference>
<dbReference type="GO" id="GO:0008270">
    <property type="term" value="F:zinc ion binding"/>
    <property type="evidence" value="ECO:0007669"/>
    <property type="project" value="InterPro"/>
</dbReference>
<comment type="caution">
    <text evidence="3">The sequence shown here is derived from an EMBL/GenBank/DDBJ whole genome shotgun (WGS) entry which is preliminary data.</text>
</comment>
<feature type="compositionally biased region" description="Polar residues" evidence="1">
    <location>
        <begin position="706"/>
        <end position="716"/>
    </location>
</feature>
<keyword evidence="4" id="KW-1185">Reference proteome</keyword>
<dbReference type="InterPro" id="IPR036864">
    <property type="entry name" value="Zn2-C6_fun-type_DNA-bd_sf"/>
</dbReference>
<feature type="compositionally biased region" description="Polar residues" evidence="1">
    <location>
        <begin position="755"/>
        <end position="777"/>
    </location>
</feature>
<feature type="region of interest" description="Disordered" evidence="1">
    <location>
        <begin position="51"/>
        <end position="96"/>
    </location>
</feature>
<dbReference type="InterPro" id="IPR001138">
    <property type="entry name" value="Zn2Cys6_DnaBD"/>
</dbReference>
<dbReference type="PANTHER" id="PTHR47431:SF1">
    <property type="entry name" value="ZN(II)2CYS6 TRANSCRIPTION FACTOR (EUROFUNG)"/>
    <property type="match status" value="1"/>
</dbReference>
<dbReference type="Gene3D" id="4.10.240.10">
    <property type="entry name" value="Zn(2)-C6 fungal-type DNA-binding domain"/>
    <property type="match status" value="1"/>
</dbReference>
<dbReference type="CDD" id="cd00067">
    <property type="entry name" value="GAL4"/>
    <property type="match status" value="1"/>
</dbReference>
<feature type="compositionally biased region" description="Basic and acidic residues" evidence="1">
    <location>
        <begin position="75"/>
        <end position="96"/>
    </location>
</feature>
<feature type="domain" description="Zn(2)-C6 fungal-type" evidence="2">
    <location>
        <begin position="17"/>
        <end position="47"/>
    </location>
</feature>
<evidence type="ECO:0000256" key="1">
    <source>
        <dbReference type="SAM" id="MobiDB-lite"/>
    </source>
</evidence>
<dbReference type="PANTHER" id="PTHR47431">
    <property type="entry name" value="ZN(II)2CYS6 TRANSCRIPTION FACTOR (EUROFUNG)-RELATED"/>
    <property type="match status" value="1"/>
</dbReference>
<dbReference type="SMART" id="SM00066">
    <property type="entry name" value="GAL4"/>
    <property type="match status" value="1"/>
</dbReference>
<dbReference type="Proteomes" id="UP001165063">
    <property type="component" value="Unassembled WGS sequence"/>
</dbReference>
<proteinExistence type="predicted"/>
<feature type="compositionally biased region" description="Basic residues" evidence="1">
    <location>
        <begin position="724"/>
        <end position="738"/>
    </location>
</feature>
<feature type="compositionally biased region" description="Low complexity" evidence="1">
    <location>
        <begin position="745"/>
        <end position="754"/>
    </location>
</feature>
<dbReference type="PROSITE" id="PS00463">
    <property type="entry name" value="ZN2_CY6_FUNGAL_1"/>
    <property type="match status" value="1"/>
</dbReference>
<feature type="region of interest" description="Disordered" evidence="1">
    <location>
        <begin position="706"/>
        <end position="778"/>
    </location>
</feature>
<dbReference type="OrthoDB" id="2399539at2759"/>
<name>A0A9W6YX18_AMBMO</name>
<dbReference type="SUPFAM" id="SSF57701">
    <property type="entry name" value="Zn2/Cys6 DNA-binding domain"/>
    <property type="match status" value="1"/>
</dbReference>
<reference evidence="3" key="1">
    <citation type="submission" date="2023-04" db="EMBL/GenBank/DDBJ databases">
        <title>Ambrosiozyma monospora NBRC 1965.</title>
        <authorList>
            <person name="Ichikawa N."/>
            <person name="Sato H."/>
            <person name="Tonouchi N."/>
        </authorList>
    </citation>
    <scope>NUCLEOTIDE SEQUENCE</scope>
    <source>
        <strain evidence="3">NBRC 1965</strain>
    </source>
</reference>
<evidence type="ECO:0000259" key="2">
    <source>
        <dbReference type="PROSITE" id="PS50048"/>
    </source>
</evidence>
<organism evidence="3 4">
    <name type="scientific">Ambrosiozyma monospora</name>
    <name type="common">Yeast</name>
    <name type="synonym">Endomycopsis monosporus</name>
    <dbReference type="NCBI Taxonomy" id="43982"/>
    <lineage>
        <taxon>Eukaryota</taxon>
        <taxon>Fungi</taxon>
        <taxon>Dikarya</taxon>
        <taxon>Ascomycota</taxon>
        <taxon>Saccharomycotina</taxon>
        <taxon>Pichiomycetes</taxon>
        <taxon>Pichiales</taxon>
        <taxon>Pichiaceae</taxon>
        <taxon>Ambrosiozyma</taxon>
    </lineage>
</organism>
<dbReference type="CDD" id="cd12148">
    <property type="entry name" value="fungal_TF_MHR"/>
    <property type="match status" value="1"/>
</dbReference>
<dbReference type="EMBL" id="BSXU01001656">
    <property type="protein sequence ID" value="GMG29676.1"/>
    <property type="molecule type" value="Genomic_DNA"/>
</dbReference>
<accession>A0A9W6YX18</accession>
<protein>
    <submittedName>
        <fullName evidence="3">Unnamed protein product</fullName>
    </submittedName>
</protein>
<dbReference type="Pfam" id="PF00172">
    <property type="entry name" value="Zn_clus"/>
    <property type="match status" value="1"/>
</dbReference>
<dbReference type="AlphaFoldDB" id="A0A9W6YX18"/>
<gene>
    <name evidence="3" type="ORF">Amon01_000374500</name>
</gene>
<sequence length="864" mass="97359">MAPSSKRDREVKHVSRACLECRSRHLKCDGKEPKCTRCEKFNRECQYVKSNRGGSRKKGVSMKKQKLDNGGNSASDKRKSNGNKRDTDNKDDDIKEELGDPLLSAKNHKNGHKHSDEMDSFVLPCVQNGLPEMADRDICNSQCLKKDVYNKLPPCLTGVKPKPNPKSKEKEGIDFHPTFNASKEKNAIDVVFDRKFYKSNPDDYYITPALIRNLDVESIINTYYNCFHKTHPFMPPLTHIMEYLDSIPYKYDLLLAMKLVGDGQANNIYSKDVESVVYMVTNIMDYTKQVGKDLVSLQTILLLGMVTHISSLLDLSITLRETLVSLCLELKLNYIDEDEVPSVFMDVNGFITESDNDNKANKNGVYMMHTPSETGSVKGTVHDLQNTKRTMNIPRDILIDTARRTLWEIYFFDTLSGTASGESTSLIASQKMLCFYPKSVPLATFDYKSRAESCKLVNDAIKLNVAIQANKNVQTHLVHMNAAIGNWDMRIENPDMFKAPYLVNAHGQVNEGVFQSIMLVNYAKIFTHRPFSYLWRPDVSRHPRCTDQEGVTDNCQTLKKQDVDSRKIIETRKTIDSASSVVKSLLDTNPAQVLQRTPFLACALAFSCLVHLSAYSWVESSLQVLETYGDAMSASLRDNISREELGIYSEYIKLELGGIFQISRHWSLSNKLIAHIRETLMKVSPKLYKMVQSSLPEGHLHYQQVENPTQSLSSNPAPAPQQRHQQRRRSSLRNRTHNRTLLEMSTSGTGTTTTNSLFSDSETNSPRHISTGSTGYNTPLVENHSDIFQQNATQSSVIPPLSSSNVAAVSSIPGQQISAPEFNEIDFNLMFDGSLSPSSDTGCEWVDKHIFEFDAYSLEPPNPN</sequence>